<dbReference type="HAMAP" id="MF_01331_B">
    <property type="entry name" value="Ribosomal_uL22_B"/>
    <property type="match status" value="1"/>
</dbReference>
<evidence type="ECO:0000256" key="7">
    <source>
        <dbReference type="ARBA" id="ARBA00023274"/>
    </source>
</evidence>
<evidence type="ECO:0000256" key="9">
    <source>
        <dbReference type="ARBA" id="ARBA00035207"/>
    </source>
</evidence>
<evidence type="ECO:0000256" key="11">
    <source>
        <dbReference type="RuleBase" id="RU004005"/>
    </source>
</evidence>
<dbReference type="SUPFAM" id="SSF54843">
    <property type="entry name" value="Ribosomal protein L22"/>
    <property type="match status" value="1"/>
</dbReference>
<reference evidence="15" key="1">
    <citation type="submission" date="2016-01" db="EMBL/GenBank/DDBJ databases">
        <authorList>
            <person name="Mitreva M."/>
            <person name="Pepin K.H."/>
            <person name="Mihindukulasuriya K.A."/>
            <person name="Fulton R."/>
            <person name="Fronick C."/>
            <person name="O'Laughlin M."/>
            <person name="Miner T."/>
            <person name="Herter B."/>
            <person name="Rosa B.A."/>
            <person name="Cordes M."/>
            <person name="Tomlinson C."/>
            <person name="Wollam A."/>
            <person name="Palsikar V.B."/>
            <person name="Mardis E.R."/>
            <person name="Wilson R.K."/>
        </authorList>
    </citation>
    <scope>NUCLEOTIDE SEQUENCE [LARGE SCALE GENOMIC DNA]</scope>
    <source>
        <strain evidence="15">KA00274</strain>
    </source>
</reference>
<keyword evidence="5 10" id="KW-0694">RNA-binding</keyword>
<dbReference type="Pfam" id="PF00237">
    <property type="entry name" value="Ribosomal_L22"/>
    <property type="match status" value="1"/>
</dbReference>
<evidence type="ECO:0000256" key="3">
    <source>
        <dbReference type="ARBA" id="ARBA00011838"/>
    </source>
</evidence>
<gene>
    <name evidence="10" type="primary">rplV</name>
    <name evidence="14" type="ORF">HMPREF1872_01431</name>
</gene>
<evidence type="ECO:0000256" key="10">
    <source>
        <dbReference type="HAMAP-Rule" id="MF_01331"/>
    </source>
</evidence>
<evidence type="ECO:0000256" key="5">
    <source>
        <dbReference type="ARBA" id="ARBA00022884"/>
    </source>
</evidence>
<comment type="function">
    <text evidence="8">This protein binds specifically to 23S rRNA; its binding is stimulated by other ribosomal proteins, e.g. L4, L17, and L20. It is important during the early stages of 50S assembly. It makes multiple contacts with different domains of the 23S rRNA in the assembled 50S subunit and ribosome.</text>
</comment>
<dbReference type="PANTHER" id="PTHR13501:SF8">
    <property type="entry name" value="LARGE RIBOSOMAL SUBUNIT PROTEIN UL22M"/>
    <property type="match status" value="1"/>
</dbReference>
<dbReference type="PATRIC" id="fig|1497955.3.peg.1398"/>
<evidence type="ECO:0000313" key="15">
    <source>
        <dbReference type="Proteomes" id="UP000070080"/>
    </source>
</evidence>
<dbReference type="InterPro" id="IPR001063">
    <property type="entry name" value="Ribosomal_uL22"/>
</dbReference>
<evidence type="ECO:0000256" key="12">
    <source>
        <dbReference type="RuleBase" id="RU004006"/>
    </source>
</evidence>
<dbReference type="RefSeq" id="WP_082714387.1">
    <property type="nucleotide sequence ID" value="NZ_CP118869.1"/>
</dbReference>
<keyword evidence="6 10" id="KW-0689">Ribosomal protein</keyword>
<name>A0A133Y6X0_9FIRM</name>
<comment type="caution">
    <text evidence="14">The sequence shown here is derived from an EMBL/GenBank/DDBJ whole genome shotgun (WGS) entry which is preliminary data.</text>
</comment>
<comment type="subunit">
    <text evidence="3 10 12">Part of the 50S ribosomal subunit.</text>
</comment>
<dbReference type="NCBIfam" id="TIGR01044">
    <property type="entry name" value="rplV_bact"/>
    <property type="match status" value="1"/>
</dbReference>
<dbReference type="InterPro" id="IPR005727">
    <property type="entry name" value="Ribosomal_uL22_bac/chlpt-type"/>
</dbReference>
<organism evidence="14 15">
    <name type="scientific">Amygdalobacter nucleatus</name>
    <dbReference type="NCBI Taxonomy" id="3029274"/>
    <lineage>
        <taxon>Bacteria</taxon>
        <taxon>Bacillati</taxon>
        <taxon>Bacillota</taxon>
        <taxon>Clostridia</taxon>
        <taxon>Eubacteriales</taxon>
        <taxon>Oscillospiraceae</taxon>
        <taxon>Amygdalobacter</taxon>
    </lineage>
</organism>
<evidence type="ECO:0000256" key="2">
    <source>
        <dbReference type="ARBA" id="ARBA00009451"/>
    </source>
</evidence>
<evidence type="ECO:0000256" key="8">
    <source>
        <dbReference type="ARBA" id="ARBA00025084"/>
    </source>
</evidence>
<dbReference type="InterPro" id="IPR036394">
    <property type="entry name" value="Ribosomal_uL22_sf"/>
</dbReference>
<evidence type="ECO:0000256" key="13">
    <source>
        <dbReference type="RuleBase" id="RU004008"/>
    </source>
</evidence>
<evidence type="ECO:0000256" key="6">
    <source>
        <dbReference type="ARBA" id="ARBA00022980"/>
    </source>
</evidence>
<dbReference type="PANTHER" id="PTHR13501">
    <property type="entry name" value="CHLOROPLAST 50S RIBOSOMAL PROTEIN L22-RELATED"/>
    <property type="match status" value="1"/>
</dbReference>
<dbReference type="Proteomes" id="UP000070080">
    <property type="component" value="Unassembled WGS sequence"/>
</dbReference>
<dbReference type="AlphaFoldDB" id="A0A133Y6X0"/>
<dbReference type="Gene3D" id="3.90.470.10">
    <property type="entry name" value="Ribosomal protein L22/L17"/>
    <property type="match status" value="1"/>
</dbReference>
<keyword evidence="7 10" id="KW-0687">Ribonucleoprotein</keyword>
<dbReference type="GO" id="GO:0022625">
    <property type="term" value="C:cytosolic large ribosomal subunit"/>
    <property type="evidence" value="ECO:0007669"/>
    <property type="project" value="TreeGrafter"/>
</dbReference>
<dbReference type="PROSITE" id="PS00464">
    <property type="entry name" value="RIBOSOMAL_L22"/>
    <property type="match status" value="1"/>
</dbReference>
<dbReference type="GO" id="GO:0006412">
    <property type="term" value="P:translation"/>
    <property type="evidence" value="ECO:0007669"/>
    <property type="project" value="UniProtKB-UniRule"/>
</dbReference>
<dbReference type="STRING" id="1497955.HMPREF1872_01431"/>
<dbReference type="OrthoDB" id="9805969at2"/>
<accession>A0A133Y6X0</accession>
<proteinExistence type="inferred from homology"/>
<comment type="similarity">
    <text evidence="2 10 11">Belongs to the universal ribosomal protein uL22 family.</text>
</comment>
<evidence type="ECO:0000256" key="4">
    <source>
        <dbReference type="ARBA" id="ARBA00022730"/>
    </source>
</evidence>
<evidence type="ECO:0000313" key="14">
    <source>
        <dbReference type="EMBL" id="KXB38944.1"/>
    </source>
</evidence>
<dbReference type="CDD" id="cd00336">
    <property type="entry name" value="Ribosomal_L22"/>
    <property type="match status" value="1"/>
</dbReference>
<dbReference type="EMBL" id="LSCV01000045">
    <property type="protein sequence ID" value="KXB38944.1"/>
    <property type="molecule type" value="Genomic_DNA"/>
</dbReference>
<dbReference type="GO" id="GO:0019843">
    <property type="term" value="F:rRNA binding"/>
    <property type="evidence" value="ECO:0007669"/>
    <property type="project" value="UniProtKB-UniRule"/>
</dbReference>
<keyword evidence="4 10" id="KW-0699">rRNA-binding</keyword>
<comment type="function">
    <text evidence="10 13">This protein binds specifically to 23S rRNA; its binding is stimulated by other ribosomal proteins, e.g., L4, L17, and L20. It is important during the early stages of 50S assembly. It makes multiple contacts with different domains of the 23S rRNA in the assembled 50S subunit and ribosome.</text>
</comment>
<evidence type="ECO:0000256" key="1">
    <source>
        <dbReference type="ARBA" id="ARBA00003478"/>
    </source>
</evidence>
<keyword evidence="15" id="KW-1185">Reference proteome</keyword>
<dbReference type="GO" id="GO:0003735">
    <property type="term" value="F:structural constituent of ribosome"/>
    <property type="evidence" value="ECO:0007669"/>
    <property type="project" value="InterPro"/>
</dbReference>
<dbReference type="InterPro" id="IPR047867">
    <property type="entry name" value="Ribosomal_uL22_bac/org-type"/>
</dbReference>
<dbReference type="InterPro" id="IPR018260">
    <property type="entry name" value="Ribosomal_uL22_CS"/>
</dbReference>
<protein>
    <recommendedName>
        <fullName evidence="9 10">Large ribosomal subunit protein uL22</fullName>
    </recommendedName>
</protein>
<sequence>MEKKVMSKEYMLNNREQILSTSFAPHTRSRKPQLLTKKERKVLGVGKDQGIATAKSVRISPSKVNIVLKLIRRKSLKEALAILKYTPKAASEVLLKLLESAAANAVNNNSLDREKLYIYEAYANPGALMKRFQPRSRGSAFSIMKRSSHITVVLKEKA</sequence>
<comment type="function">
    <text evidence="1 10">The globular domain of the protein is located near the polypeptide exit tunnel on the outside of the subunit, while an extended beta-hairpin is found that lines the wall of the exit tunnel in the center of the 70S ribosome.</text>
</comment>